<dbReference type="UniPathway" id="UPA00238"/>
<keyword evidence="2 4" id="KW-0378">Hydrolase</keyword>
<evidence type="ECO:0000313" key="8">
    <source>
        <dbReference type="EMBL" id="AIU72598.1"/>
    </source>
</evidence>
<dbReference type="GO" id="GO:0005985">
    <property type="term" value="P:sucrose metabolic process"/>
    <property type="evidence" value="ECO:0007669"/>
    <property type="project" value="UniProtKB-UniPathway"/>
</dbReference>
<comment type="catalytic activity">
    <reaction evidence="4">
        <text>Hydrolysis of terminal non-reducing beta-D-fructofuranoside residues in beta-D-fructofuranosides.</text>
        <dbReference type="EC" id="3.2.1.26"/>
    </reaction>
</comment>
<dbReference type="InterPro" id="IPR013148">
    <property type="entry name" value="Glyco_hydro_32_N"/>
</dbReference>
<comment type="function">
    <text evidence="5">Enables the bacterium to metabolize sucrose as a sole carbon source.</text>
</comment>
<comment type="similarity">
    <text evidence="1 4">Belongs to the glycosyl hydrolase 32 family.</text>
</comment>
<dbReference type="AlphaFoldDB" id="A0A097R1K2"/>
<dbReference type="Pfam" id="PF08244">
    <property type="entry name" value="Glyco_hydro_32C"/>
    <property type="match status" value="1"/>
</dbReference>
<dbReference type="Pfam" id="PF00251">
    <property type="entry name" value="Glyco_hydro_32N"/>
    <property type="match status" value="1"/>
</dbReference>
<dbReference type="OrthoDB" id="9801455at2"/>
<dbReference type="SMART" id="SM00640">
    <property type="entry name" value="Glyco_32"/>
    <property type="match status" value="1"/>
</dbReference>
<dbReference type="KEGG" id="hav:AT03_09515"/>
<dbReference type="HOGENOM" id="CLU_001528_7_0_6"/>
<dbReference type="NCBIfam" id="TIGR01322">
    <property type="entry name" value="scrB_fam"/>
    <property type="match status" value="1"/>
</dbReference>
<keyword evidence="5" id="KW-0963">Cytoplasm</keyword>
<gene>
    <name evidence="8" type="ORF">AT03_09515</name>
</gene>
<keyword evidence="9" id="KW-1185">Reference proteome</keyword>
<comment type="subcellular location">
    <subcellularLocation>
        <location evidence="5">Cytoplasm</location>
    </subcellularLocation>
</comment>
<dbReference type="InterPro" id="IPR051214">
    <property type="entry name" value="GH32_Enzymes"/>
</dbReference>
<feature type="domain" description="Glycosyl hydrolase family 32 N-terminal" evidence="6">
    <location>
        <begin position="28"/>
        <end position="329"/>
    </location>
</feature>
<accession>A0A097R1K2</accession>
<evidence type="ECO:0000256" key="3">
    <source>
        <dbReference type="ARBA" id="ARBA00023295"/>
    </source>
</evidence>
<evidence type="ECO:0000259" key="7">
    <source>
        <dbReference type="Pfam" id="PF08244"/>
    </source>
</evidence>
<organism evidence="8 9">
    <name type="scientific">Hafnia alvei FB1</name>
    <dbReference type="NCBI Taxonomy" id="1453496"/>
    <lineage>
        <taxon>Bacteria</taxon>
        <taxon>Pseudomonadati</taxon>
        <taxon>Pseudomonadota</taxon>
        <taxon>Gammaproteobacteria</taxon>
        <taxon>Enterobacterales</taxon>
        <taxon>Hafniaceae</taxon>
        <taxon>Hafnia</taxon>
    </lineage>
</organism>
<dbReference type="InterPro" id="IPR013320">
    <property type="entry name" value="ConA-like_dom_sf"/>
</dbReference>
<dbReference type="Proteomes" id="UP000029986">
    <property type="component" value="Chromosome"/>
</dbReference>
<dbReference type="InterPro" id="IPR006232">
    <property type="entry name" value="Suc6P_hydrolase"/>
</dbReference>
<evidence type="ECO:0000313" key="9">
    <source>
        <dbReference type="Proteomes" id="UP000029986"/>
    </source>
</evidence>
<dbReference type="Gene3D" id="2.115.10.20">
    <property type="entry name" value="Glycosyl hydrolase domain, family 43"/>
    <property type="match status" value="1"/>
</dbReference>
<dbReference type="PATRIC" id="fig|1453496.5.peg.1909"/>
<name>A0A097R1K2_HAFAL</name>
<dbReference type="SUPFAM" id="SSF49899">
    <property type="entry name" value="Concanavalin A-like lectins/glucanases"/>
    <property type="match status" value="1"/>
</dbReference>
<dbReference type="EC" id="3.2.1.26" evidence="4"/>
<dbReference type="InterPro" id="IPR023296">
    <property type="entry name" value="Glyco_hydro_beta-prop_sf"/>
</dbReference>
<dbReference type="SUPFAM" id="SSF75005">
    <property type="entry name" value="Arabinanase/levansucrase/invertase"/>
    <property type="match status" value="1"/>
</dbReference>
<dbReference type="InterPro" id="IPR013189">
    <property type="entry name" value="Glyco_hydro_32_C"/>
</dbReference>
<sequence length="475" mass="54917">MTLHIADAEQVLTEKSDQLNTRWYPYYHLAARAGWMNDPNGLVWFDGWFHAFYQHHPYSTEWGPMHWGHARSRDLMRWEHLPVALAPEGPEDKDGCFSGSAVVNGNELALIYTGHKFHGDPSSEDNLYQVQCLATSRDGVNFTRKGQILDTPSGLHHFRDPKVWKEGEMWYMVVGARVEDTGQVRLYRSEDLHHWHEQGILAEAPHGMGYMWECPDFFTLDDKQVLMFSPQGMAAEGYANRNLFQSGYIVGRWQPGEKFIQESKFQELDHGHDFYAPQSFLAPDGRRIVIGWMDMWESPLPEQQDGWAGMFTLPRELVITPNNQLQMRPVHEVESLREEWYSWPVSTLKNKQLCVMHNCEAAEVIVTWDTSLSEAEQYGIALDDGMRLYIDNQAKRLILERNYPQHNLCGQRSIPMPTGDELNLRVFFDRSSVEVFVNDGEACLSSRIYPQQRQLNVFAWSGNAVLKECGAWNLR</sequence>
<evidence type="ECO:0000256" key="4">
    <source>
        <dbReference type="RuleBase" id="RU362110"/>
    </source>
</evidence>
<evidence type="ECO:0000256" key="5">
    <source>
        <dbReference type="RuleBase" id="RU365015"/>
    </source>
</evidence>
<dbReference type="EMBL" id="CP009706">
    <property type="protein sequence ID" value="AIU72598.1"/>
    <property type="molecule type" value="Genomic_DNA"/>
</dbReference>
<dbReference type="Gene3D" id="2.60.120.560">
    <property type="entry name" value="Exo-inulinase, domain 1"/>
    <property type="match status" value="1"/>
</dbReference>
<evidence type="ECO:0000256" key="2">
    <source>
        <dbReference type="ARBA" id="ARBA00022801"/>
    </source>
</evidence>
<feature type="domain" description="Glycosyl hydrolase family 32 C-terminal" evidence="7">
    <location>
        <begin position="332"/>
        <end position="472"/>
    </location>
</feature>
<dbReference type="RefSeq" id="WP_025801831.1">
    <property type="nucleotide sequence ID" value="NZ_CP009706.1"/>
</dbReference>
<dbReference type="eggNOG" id="COG1621">
    <property type="taxonomic scope" value="Bacteria"/>
</dbReference>
<comment type="pathway">
    <text evidence="5">Glycan biosynthesis; sucrose metabolism.</text>
</comment>
<evidence type="ECO:0000256" key="1">
    <source>
        <dbReference type="ARBA" id="ARBA00009902"/>
    </source>
</evidence>
<keyword evidence="5" id="KW-0119">Carbohydrate metabolism</keyword>
<reference evidence="8 9" key="1">
    <citation type="journal article" date="2014" name="Gut Pathog.">
        <title>Gene clusters of Hafnia alvei strain FB1 important in survival and pathogenesis: a draft genome perspective.</title>
        <authorList>
            <person name="Tan J.Y."/>
            <person name="Yin W.F."/>
            <person name="Chan K.G."/>
        </authorList>
    </citation>
    <scope>NUCLEOTIDE SEQUENCE [LARGE SCALE GENOMIC DNA]</scope>
    <source>
        <strain evidence="8 9">FB1</strain>
    </source>
</reference>
<dbReference type="GO" id="GO:0004564">
    <property type="term" value="F:beta-fructofuranosidase activity"/>
    <property type="evidence" value="ECO:0007669"/>
    <property type="project" value="UniProtKB-EC"/>
</dbReference>
<dbReference type="PANTHER" id="PTHR43101">
    <property type="entry name" value="BETA-FRUCTOSIDASE"/>
    <property type="match status" value="1"/>
</dbReference>
<dbReference type="GO" id="GO:0005737">
    <property type="term" value="C:cytoplasm"/>
    <property type="evidence" value="ECO:0007669"/>
    <property type="project" value="UniProtKB-SubCell"/>
</dbReference>
<dbReference type="InterPro" id="IPR001362">
    <property type="entry name" value="Glyco_hydro_32"/>
</dbReference>
<protein>
    <recommendedName>
        <fullName evidence="4">Sucrose-6-phosphate hydrolase</fullName>
        <ecNumber evidence="4">3.2.1.26</ecNumber>
    </recommendedName>
    <alternativeName>
        <fullName evidence="5">Invertase</fullName>
    </alternativeName>
</protein>
<keyword evidence="3 4" id="KW-0326">Glycosidase</keyword>
<dbReference type="CDD" id="cd08996">
    <property type="entry name" value="GH32_FFase"/>
    <property type="match status" value="1"/>
</dbReference>
<proteinExistence type="inferred from homology"/>
<evidence type="ECO:0000259" key="6">
    <source>
        <dbReference type="Pfam" id="PF00251"/>
    </source>
</evidence>
<dbReference type="PANTHER" id="PTHR43101:SF1">
    <property type="entry name" value="BETA-FRUCTOSIDASE"/>
    <property type="match status" value="1"/>
</dbReference>